<dbReference type="Pfam" id="PF00069">
    <property type="entry name" value="Pkinase"/>
    <property type="match status" value="1"/>
</dbReference>
<dbReference type="InterPro" id="IPR011009">
    <property type="entry name" value="Kinase-like_dom_sf"/>
</dbReference>
<name>A0A395H5B8_9EURO</name>
<dbReference type="OrthoDB" id="626167at2759"/>
<sequence length="413" mass="44424">MAAKNMPFPLSVRIQHDSDSQMPLHLVVPGLTPPVTPTVEDDDSLSGSVATIYSGSSSPFLSPVEGNFKDVPVEDRAVSTFDSFTDELEYHCDARGRPLEFGRGVWSVVYKASPCQPSNAYPLTPPSSPAVKAHTVAVKSPARRDANSVLDAEALALTRVSRVAGSENHVVPFQGYIADSHSIVMSAVPLALSTYIEEKAATALKNRTTRTMFEPIQGMAQWHDLAKKLITGLSWLHDGPRMVHGDIKPHNILLRARSSSDDAESDHFPYEPLFADFSSAHPIASASSPEESMGTALTALTPPFTAPELLSVSSLTSPDVAPTPESDVFSLAVTLLAAATGDLLLYPGTSHIQRLAMAREGHRVIEFARSGPNGSRVPRNGIVEQIIKPAIAKDPSQRIKPDEWVTLVQSIAI</sequence>
<evidence type="ECO:0000313" key="7">
    <source>
        <dbReference type="Proteomes" id="UP000249402"/>
    </source>
</evidence>
<evidence type="ECO:0000256" key="4">
    <source>
        <dbReference type="ARBA" id="ARBA00022840"/>
    </source>
</evidence>
<keyword evidence="4" id="KW-0067">ATP-binding</keyword>
<dbReference type="GO" id="GO:0004674">
    <property type="term" value="F:protein serine/threonine kinase activity"/>
    <property type="evidence" value="ECO:0007669"/>
    <property type="project" value="TreeGrafter"/>
</dbReference>
<dbReference type="PANTHER" id="PTHR43289">
    <property type="entry name" value="MITOGEN-ACTIVATED PROTEIN KINASE KINASE KINASE 20-RELATED"/>
    <property type="match status" value="1"/>
</dbReference>
<evidence type="ECO:0000256" key="3">
    <source>
        <dbReference type="ARBA" id="ARBA00022777"/>
    </source>
</evidence>
<dbReference type="AlphaFoldDB" id="A0A395H5B8"/>
<keyword evidence="3 6" id="KW-0418">Kinase</keyword>
<evidence type="ECO:0000256" key="1">
    <source>
        <dbReference type="ARBA" id="ARBA00022679"/>
    </source>
</evidence>
<reference evidence="6 7" key="1">
    <citation type="submission" date="2018-02" db="EMBL/GenBank/DDBJ databases">
        <title>The genomes of Aspergillus section Nigri reveals drivers in fungal speciation.</title>
        <authorList>
            <consortium name="DOE Joint Genome Institute"/>
            <person name="Vesth T.C."/>
            <person name="Nybo J."/>
            <person name="Theobald S."/>
            <person name="Brandl J."/>
            <person name="Frisvad J.C."/>
            <person name="Nielsen K.F."/>
            <person name="Lyhne E.K."/>
            <person name="Kogle M.E."/>
            <person name="Kuo A."/>
            <person name="Riley R."/>
            <person name="Clum A."/>
            <person name="Nolan M."/>
            <person name="Lipzen A."/>
            <person name="Salamov A."/>
            <person name="Henrissat B."/>
            <person name="Wiebenga A."/>
            <person name="De vries R.P."/>
            <person name="Grigoriev I.V."/>
            <person name="Mortensen U.H."/>
            <person name="Andersen M.R."/>
            <person name="Baker S.E."/>
        </authorList>
    </citation>
    <scope>NUCLEOTIDE SEQUENCE [LARGE SCALE GENOMIC DNA]</scope>
    <source>
        <strain evidence="6 7">CBS 121593</strain>
    </source>
</reference>
<accession>A0A395H5B8</accession>
<feature type="domain" description="Protein kinase" evidence="5">
    <location>
        <begin position="95"/>
        <end position="413"/>
    </location>
</feature>
<dbReference type="GeneID" id="37219058"/>
<dbReference type="PROSITE" id="PS50011">
    <property type="entry name" value="PROTEIN_KINASE_DOM"/>
    <property type="match status" value="1"/>
</dbReference>
<keyword evidence="7" id="KW-1185">Reference proteome</keyword>
<dbReference type="EMBL" id="KZ824429">
    <property type="protein sequence ID" value="RAL02890.1"/>
    <property type="molecule type" value="Genomic_DNA"/>
</dbReference>
<dbReference type="PROSITE" id="PS00108">
    <property type="entry name" value="PROTEIN_KINASE_ST"/>
    <property type="match status" value="1"/>
</dbReference>
<keyword evidence="2" id="KW-0547">Nucleotide-binding</keyword>
<dbReference type="STRING" id="1448316.A0A395H5B8"/>
<keyword evidence="1" id="KW-0808">Transferase</keyword>
<protein>
    <submittedName>
        <fullName evidence="6">Kinase-like protein</fullName>
    </submittedName>
</protein>
<dbReference type="VEuPathDB" id="FungiDB:BO80DRAFT_19943"/>
<dbReference type="Proteomes" id="UP000249402">
    <property type="component" value="Unassembled WGS sequence"/>
</dbReference>
<dbReference type="RefSeq" id="XP_025577217.1">
    <property type="nucleotide sequence ID" value="XM_025714193.1"/>
</dbReference>
<evidence type="ECO:0000259" key="5">
    <source>
        <dbReference type="PROSITE" id="PS50011"/>
    </source>
</evidence>
<evidence type="ECO:0000313" key="6">
    <source>
        <dbReference type="EMBL" id="RAL02890.1"/>
    </source>
</evidence>
<gene>
    <name evidence="6" type="ORF">BO80DRAFT_19943</name>
</gene>
<dbReference type="InterPro" id="IPR000719">
    <property type="entry name" value="Prot_kinase_dom"/>
</dbReference>
<dbReference type="SMART" id="SM00220">
    <property type="entry name" value="S_TKc"/>
    <property type="match status" value="1"/>
</dbReference>
<dbReference type="InterPro" id="IPR008271">
    <property type="entry name" value="Ser/Thr_kinase_AS"/>
</dbReference>
<dbReference type="SUPFAM" id="SSF56112">
    <property type="entry name" value="Protein kinase-like (PK-like)"/>
    <property type="match status" value="1"/>
</dbReference>
<proteinExistence type="predicted"/>
<dbReference type="Gene3D" id="1.10.510.10">
    <property type="entry name" value="Transferase(Phosphotransferase) domain 1"/>
    <property type="match status" value="1"/>
</dbReference>
<evidence type="ECO:0000256" key="2">
    <source>
        <dbReference type="ARBA" id="ARBA00022741"/>
    </source>
</evidence>
<dbReference type="PANTHER" id="PTHR43289:SF33">
    <property type="entry name" value="SERINE_THREONINE KINASE 31"/>
    <property type="match status" value="1"/>
</dbReference>
<organism evidence="6 7">
    <name type="scientific">Aspergillus ibericus CBS 121593</name>
    <dbReference type="NCBI Taxonomy" id="1448316"/>
    <lineage>
        <taxon>Eukaryota</taxon>
        <taxon>Fungi</taxon>
        <taxon>Dikarya</taxon>
        <taxon>Ascomycota</taxon>
        <taxon>Pezizomycotina</taxon>
        <taxon>Eurotiomycetes</taxon>
        <taxon>Eurotiomycetidae</taxon>
        <taxon>Eurotiales</taxon>
        <taxon>Aspergillaceae</taxon>
        <taxon>Aspergillus</taxon>
        <taxon>Aspergillus subgen. Circumdati</taxon>
    </lineage>
</organism>
<dbReference type="GO" id="GO:0005524">
    <property type="term" value="F:ATP binding"/>
    <property type="evidence" value="ECO:0007669"/>
    <property type="project" value="UniProtKB-KW"/>
</dbReference>